<dbReference type="Pfam" id="PF00822">
    <property type="entry name" value="PMP22_Claudin"/>
    <property type="match status" value="1"/>
</dbReference>
<keyword evidence="10" id="KW-1185">Reference proteome</keyword>
<keyword evidence="4 5" id="KW-0472">Membrane</keyword>
<evidence type="ECO:0000256" key="5">
    <source>
        <dbReference type="SAM" id="Phobius"/>
    </source>
</evidence>
<dbReference type="PANTHER" id="PTHR10671:SF108">
    <property type="entry name" value="CLAUDIN FAMILY PROTEIN-RELATED"/>
    <property type="match status" value="1"/>
</dbReference>
<evidence type="ECO:0000313" key="9">
    <source>
        <dbReference type="EMBL" id="CAF3761447.1"/>
    </source>
</evidence>
<keyword evidence="3 5" id="KW-1133">Transmembrane helix</keyword>
<evidence type="ECO:0000313" key="7">
    <source>
        <dbReference type="EMBL" id="CAF0989312.1"/>
    </source>
</evidence>
<comment type="subcellular location">
    <subcellularLocation>
        <location evidence="1">Membrane</location>
        <topology evidence="1">Multi-pass membrane protein</topology>
    </subcellularLocation>
</comment>
<dbReference type="PANTHER" id="PTHR10671">
    <property type="entry name" value="EPITHELIAL MEMBRANE PROTEIN-RELATED"/>
    <property type="match status" value="1"/>
</dbReference>
<evidence type="ECO:0000313" key="10">
    <source>
        <dbReference type="Proteomes" id="UP000663829"/>
    </source>
</evidence>
<dbReference type="Proteomes" id="UP000663829">
    <property type="component" value="Unassembled WGS sequence"/>
</dbReference>
<evidence type="ECO:0000313" key="8">
    <source>
        <dbReference type="EMBL" id="CAF3631390.1"/>
    </source>
</evidence>
<dbReference type="AlphaFoldDB" id="A0A814G568"/>
<proteinExistence type="predicted"/>
<dbReference type="Proteomes" id="UP000677228">
    <property type="component" value="Unassembled WGS sequence"/>
</dbReference>
<feature type="transmembrane region" description="Helical" evidence="5">
    <location>
        <begin position="155"/>
        <end position="181"/>
    </location>
</feature>
<keyword evidence="2 5" id="KW-0812">Transmembrane</keyword>
<evidence type="ECO:0000256" key="3">
    <source>
        <dbReference type="ARBA" id="ARBA00022989"/>
    </source>
</evidence>
<dbReference type="Proteomes" id="UP000682733">
    <property type="component" value="Unassembled WGS sequence"/>
</dbReference>
<sequence length="337" mass="37586">MVVRTIGIGRIFLTVSLVTYLLSLALNIVSFSTSEWLVYTDVSIKIGLWRICDTATVGYDKCADWNDRTYPTNLSNIAFTGPPDYVKSSQGLEIVAFIFYMITGVVLFLAFLKFSIPLLFLISAILMLISAIFLAATLGIMCDQGRTRHNGYLHFAWWIGLVGMIFTLLCGLSLCALSFYIQPISKQLAFNKMTEAASTNGIVNNGMSHYSHLNPPSYQQHQPLHLQQSSSSSYNHAPDTLSYGLMNNTSANSYPMLQHQQQYLDGQQPSTNSNYAVSAYNQPQPPVVTKLGRQYVGNQMFNNQQQPATILGEPILEDISKYIDLQAQRGNQLQGYI</sequence>
<dbReference type="EMBL" id="CAJNOQ010002986">
    <property type="protein sequence ID" value="CAF0989312.1"/>
    <property type="molecule type" value="Genomic_DNA"/>
</dbReference>
<dbReference type="InterPro" id="IPR050579">
    <property type="entry name" value="PMP-22/EMP/MP20-like"/>
</dbReference>
<gene>
    <name evidence="7" type="ORF">GPM918_LOCUS13170</name>
    <name evidence="6" type="ORF">OVA965_LOCUS6903</name>
    <name evidence="9" type="ORF">SRO942_LOCUS13170</name>
    <name evidence="8" type="ORF">TMI583_LOCUS6899</name>
</gene>
<evidence type="ECO:0000256" key="2">
    <source>
        <dbReference type="ARBA" id="ARBA00022692"/>
    </source>
</evidence>
<dbReference type="GO" id="GO:0005886">
    <property type="term" value="C:plasma membrane"/>
    <property type="evidence" value="ECO:0007669"/>
    <property type="project" value="TreeGrafter"/>
</dbReference>
<feature type="transmembrane region" description="Helical" evidence="5">
    <location>
        <begin position="119"/>
        <end position="140"/>
    </location>
</feature>
<evidence type="ECO:0000313" key="6">
    <source>
        <dbReference type="EMBL" id="CAF0846178.1"/>
    </source>
</evidence>
<organism evidence="7 10">
    <name type="scientific">Didymodactylos carnosus</name>
    <dbReference type="NCBI Taxonomy" id="1234261"/>
    <lineage>
        <taxon>Eukaryota</taxon>
        <taxon>Metazoa</taxon>
        <taxon>Spiralia</taxon>
        <taxon>Gnathifera</taxon>
        <taxon>Rotifera</taxon>
        <taxon>Eurotatoria</taxon>
        <taxon>Bdelloidea</taxon>
        <taxon>Philodinida</taxon>
        <taxon>Philodinidae</taxon>
        <taxon>Didymodactylos</taxon>
    </lineage>
</organism>
<accession>A0A814G568</accession>
<name>A0A814G568_9BILA</name>
<dbReference type="EMBL" id="CAJOBA010002135">
    <property type="protein sequence ID" value="CAF3631390.1"/>
    <property type="molecule type" value="Genomic_DNA"/>
</dbReference>
<dbReference type="Gene3D" id="1.20.140.150">
    <property type="match status" value="1"/>
</dbReference>
<dbReference type="InterPro" id="IPR004031">
    <property type="entry name" value="PMP22/EMP/MP20/Claudin"/>
</dbReference>
<feature type="transmembrane region" description="Helical" evidence="5">
    <location>
        <begin position="12"/>
        <end position="31"/>
    </location>
</feature>
<evidence type="ECO:0000256" key="4">
    <source>
        <dbReference type="ARBA" id="ARBA00023136"/>
    </source>
</evidence>
<feature type="transmembrane region" description="Helical" evidence="5">
    <location>
        <begin position="94"/>
        <end position="112"/>
    </location>
</feature>
<dbReference type="EMBL" id="CAJOBC010002986">
    <property type="protein sequence ID" value="CAF3761447.1"/>
    <property type="molecule type" value="Genomic_DNA"/>
</dbReference>
<evidence type="ECO:0000256" key="1">
    <source>
        <dbReference type="ARBA" id="ARBA00004141"/>
    </source>
</evidence>
<dbReference type="OrthoDB" id="10012412at2759"/>
<reference evidence="7" key="1">
    <citation type="submission" date="2021-02" db="EMBL/GenBank/DDBJ databases">
        <authorList>
            <person name="Nowell W R."/>
        </authorList>
    </citation>
    <scope>NUCLEOTIDE SEQUENCE</scope>
</reference>
<dbReference type="Proteomes" id="UP000681722">
    <property type="component" value="Unassembled WGS sequence"/>
</dbReference>
<comment type="caution">
    <text evidence="7">The sequence shown here is derived from an EMBL/GenBank/DDBJ whole genome shotgun (WGS) entry which is preliminary data.</text>
</comment>
<protein>
    <submittedName>
        <fullName evidence="7">Uncharacterized protein</fullName>
    </submittedName>
</protein>
<dbReference type="EMBL" id="CAJNOK010002135">
    <property type="protein sequence ID" value="CAF0846178.1"/>
    <property type="molecule type" value="Genomic_DNA"/>
</dbReference>